<gene>
    <name evidence="1" type="ORF">LSALG_LOCUS4233</name>
</gene>
<dbReference type="Proteomes" id="UP001177003">
    <property type="component" value="Chromosome 0"/>
</dbReference>
<protein>
    <submittedName>
        <fullName evidence="1">Uncharacterized protein</fullName>
    </submittedName>
</protein>
<evidence type="ECO:0000313" key="2">
    <source>
        <dbReference type="Proteomes" id="UP001177003"/>
    </source>
</evidence>
<keyword evidence="2" id="KW-1185">Reference proteome</keyword>
<sequence length="186" mass="20415">MCGYQCREWKTSDAGAGEIEIGGLRQLCVNLDTEEGKREGGSSHVGPSSNPPAISYPHCSNTGDSLVVFSVELRDFTPVFPLQVEITQSVFASVFRAVTIAKTLVVLNFTIRCIVDGMACSWKRAGLWSQVAITFLPRSQRMGLGLGVLGSSSRMAEFARNIAHRGCRCFYLYCPRLSRSVVVGRW</sequence>
<evidence type="ECO:0000313" key="1">
    <source>
        <dbReference type="EMBL" id="CAI9263549.1"/>
    </source>
</evidence>
<name>A0AA35Y1M4_LACSI</name>
<organism evidence="1 2">
    <name type="scientific">Lactuca saligna</name>
    <name type="common">Willowleaf lettuce</name>
    <dbReference type="NCBI Taxonomy" id="75948"/>
    <lineage>
        <taxon>Eukaryota</taxon>
        <taxon>Viridiplantae</taxon>
        <taxon>Streptophyta</taxon>
        <taxon>Embryophyta</taxon>
        <taxon>Tracheophyta</taxon>
        <taxon>Spermatophyta</taxon>
        <taxon>Magnoliopsida</taxon>
        <taxon>eudicotyledons</taxon>
        <taxon>Gunneridae</taxon>
        <taxon>Pentapetalae</taxon>
        <taxon>asterids</taxon>
        <taxon>campanulids</taxon>
        <taxon>Asterales</taxon>
        <taxon>Asteraceae</taxon>
        <taxon>Cichorioideae</taxon>
        <taxon>Cichorieae</taxon>
        <taxon>Lactucinae</taxon>
        <taxon>Lactuca</taxon>
    </lineage>
</organism>
<reference evidence="1" key="1">
    <citation type="submission" date="2023-04" db="EMBL/GenBank/DDBJ databases">
        <authorList>
            <person name="Vijverberg K."/>
            <person name="Xiong W."/>
            <person name="Schranz E."/>
        </authorList>
    </citation>
    <scope>NUCLEOTIDE SEQUENCE</scope>
</reference>
<accession>A0AA35Y1M4</accession>
<dbReference type="AlphaFoldDB" id="A0AA35Y1M4"/>
<dbReference type="EMBL" id="OX465086">
    <property type="protein sequence ID" value="CAI9263549.1"/>
    <property type="molecule type" value="Genomic_DNA"/>
</dbReference>
<proteinExistence type="predicted"/>